<evidence type="ECO:0008006" key="4">
    <source>
        <dbReference type="Google" id="ProtNLM"/>
    </source>
</evidence>
<accession>A0ABW1PL36</accession>
<feature type="chain" id="PRO_5045732151" description="Lipoprotein" evidence="1">
    <location>
        <begin position="23"/>
        <end position="147"/>
    </location>
</feature>
<evidence type="ECO:0000313" key="2">
    <source>
        <dbReference type="EMBL" id="MFC6096343.1"/>
    </source>
</evidence>
<dbReference type="Proteomes" id="UP001596287">
    <property type="component" value="Unassembled WGS sequence"/>
</dbReference>
<reference evidence="3" key="1">
    <citation type="journal article" date="2019" name="Int. J. Syst. Evol. Microbiol.">
        <title>The Global Catalogue of Microorganisms (GCM) 10K type strain sequencing project: providing services to taxonomists for standard genome sequencing and annotation.</title>
        <authorList>
            <consortium name="The Broad Institute Genomics Platform"/>
            <consortium name="The Broad Institute Genome Sequencing Center for Infectious Disease"/>
            <person name="Wu L."/>
            <person name="Ma J."/>
        </authorList>
    </citation>
    <scope>NUCLEOTIDE SEQUENCE [LARGE SCALE GENOMIC DNA]</scope>
    <source>
        <strain evidence="3">CCUG 49679</strain>
    </source>
</reference>
<proteinExistence type="predicted"/>
<feature type="signal peptide" evidence="1">
    <location>
        <begin position="1"/>
        <end position="22"/>
    </location>
</feature>
<name>A0ABW1PL36_9FLAO</name>
<keyword evidence="1" id="KW-0732">Signal</keyword>
<comment type="caution">
    <text evidence="2">The sequence shown here is derived from an EMBL/GenBank/DDBJ whole genome shotgun (WGS) entry which is preliminary data.</text>
</comment>
<organism evidence="2 3">
    <name type="scientific">Flavobacterium qiangtangense</name>
    <dbReference type="NCBI Taxonomy" id="1442595"/>
    <lineage>
        <taxon>Bacteria</taxon>
        <taxon>Pseudomonadati</taxon>
        <taxon>Bacteroidota</taxon>
        <taxon>Flavobacteriia</taxon>
        <taxon>Flavobacteriales</taxon>
        <taxon>Flavobacteriaceae</taxon>
        <taxon>Flavobacterium</taxon>
    </lineage>
</organism>
<keyword evidence="3" id="KW-1185">Reference proteome</keyword>
<dbReference type="RefSeq" id="WP_379791211.1">
    <property type="nucleotide sequence ID" value="NZ_JBHSQB010000005.1"/>
</dbReference>
<protein>
    <recommendedName>
        <fullName evidence="4">Lipoprotein</fullName>
    </recommendedName>
</protein>
<gene>
    <name evidence="2" type="ORF">ACFPVY_06755</name>
</gene>
<evidence type="ECO:0000256" key="1">
    <source>
        <dbReference type="SAM" id="SignalP"/>
    </source>
</evidence>
<sequence>MRFYLLLSTVFLVLTACNSKNQAVVLQVKNDYGFSNNSEVLVGESETGKFEIDTDASYISLVIASKNGALPKIPIDSELQLSEEATLEILKAKLIKGTSEVYLKSGDTLAWGKTDQEKELEKTILVGDFIFVSDKNSVFKKVPLKKK</sequence>
<dbReference type="EMBL" id="JBHSQB010000005">
    <property type="protein sequence ID" value="MFC6096343.1"/>
    <property type="molecule type" value="Genomic_DNA"/>
</dbReference>
<dbReference type="PROSITE" id="PS51257">
    <property type="entry name" value="PROKAR_LIPOPROTEIN"/>
    <property type="match status" value="1"/>
</dbReference>
<evidence type="ECO:0000313" key="3">
    <source>
        <dbReference type="Proteomes" id="UP001596287"/>
    </source>
</evidence>